<keyword evidence="8 11" id="KW-1133">Transmembrane helix</keyword>
<dbReference type="OrthoDB" id="6500128at2759"/>
<dbReference type="GO" id="GO:0005524">
    <property type="term" value="F:ATP binding"/>
    <property type="evidence" value="ECO:0007669"/>
    <property type="project" value="UniProtKB-KW"/>
</dbReference>
<dbReference type="SUPFAM" id="SSF52540">
    <property type="entry name" value="P-loop containing nucleoside triphosphate hydrolases"/>
    <property type="match status" value="2"/>
</dbReference>
<evidence type="ECO:0000259" key="12">
    <source>
        <dbReference type="PROSITE" id="PS50893"/>
    </source>
</evidence>
<feature type="transmembrane region" description="Helical" evidence="11">
    <location>
        <begin position="260"/>
        <end position="283"/>
    </location>
</feature>
<evidence type="ECO:0000256" key="8">
    <source>
        <dbReference type="ARBA" id="ARBA00022989"/>
    </source>
</evidence>
<keyword evidence="4 11" id="KW-0812">Transmembrane</keyword>
<dbReference type="InterPro" id="IPR011527">
    <property type="entry name" value="ABC1_TM_dom"/>
</dbReference>
<dbReference type="FunFam" id="1.20.1560.10:FF:000013">
    <property type="entry name" value="ABC transporter C family member 2"/>
    <property type="match status" value="1"/>
</dbReference>
<reference evidence="14" key="1">
    <citation type="journal article" date="2020" name="Phytopathology">
        <title>Genome sequence of the chestnut blight fungus Cryphonectria parasitica EP155: A fundamental resource for an archetypical invasive plant pathogen.</title>
        <authorList>
            <person name="Crouch J.A."/>
            <person name="Dawe A."/>
            <person name="Aerts A."/>
            <person name="Barry K."/>
            <person name="Churchill A.C.L."/>
            <person name="Grimwood J."/>
            <person name="Hillman B."/>
            <person name="Milgroom M.G."/>
            <person name="Pangilinan J."/>
            <person name="Smith M."/>
            <person name="Salamov A."/>
            <person name="Schmutz J."/>
            <person name="Yadav J."/>
            <person name="Grigoriev I.V."/>
            <person name="Nuss D."/>
        </authorList>
    </citation>
    <scope>NUCLEOTIDE SEQUENCE</scope>
    <source>
        <strain evidence="14">EP155</strain>
    </source>
</reference>
<dbReference type="InterPro" id="IPR027417">
    <property type="entry name" value="P-loop_NTPase"/>
</dbReference>
<evidence type="ECO:0000256" key="10">
    <source>
        <dbReference type="SAM" id="MobiDB-lite"/>
    </source>
</evidence>
<dbReference type="GO" id="GO:0016020">
    <property type="term" value="C:membrane"/>
    <property type="evidence" value="ECO:0007669"/>
    <property type="project" value="UniProtKB-SubCell"/>
</dbReference>
<comment type="subcellular location">
    <subcellularLocation>
        <location evidence="1">Membrane</location>
        <topology evidence="1">Multi-pass membrane protein</topology>
    </subcellularLocation>
</comment>
<dbReference type="CDD" id="cd03250">
    <property type="entry name" value="ABCC_MRP_domain1"/>
    <property type="match status" value="1"/>
</dbReference>
<gene>
    <name evidence="14" type="ORF">M406DRAFT_250497</name>
</gene>
<feature type="transmembrane region" description="Helical" evidence="11">
    <location>
        <begin position="479"/>
        <end position="505"/>
    </location>
</feature>
<evidence type="ECO:0000313" key="15">
    <source>
        <dbReference type="Proteomes" id="UP000803844"/>
    </source>
</evidence>
<organism evidence="14 15">
    <name type="scientific">Cryphonectria parasitica (strain ATCC 38755 / EP155)</name>
    <dbReference type="NCBI Taxonomy" id="660469"/>
    <lineage>
        <taxon>Eukaryota</taxon>
        <taxon>Fungi</taxon>
        <taxon>Dikarya</taxon>
        <taxon>Ascomycota</taxon>
        <taxon>Pezizomycotina</taxon>
        <taxon>Sordariomycetes</taxon>
        <taxon>Sordariomycetidae</taxon>
        <taxon>Diaporthales</taxon>
        <taxon>Cryphonectriaceae</taxon>
        <taxon>Cryphonectria-Endothia species complex</taxon>
        <taxon>Cryphonectria</taxon>
    </lineage>
</organism>
<feature type="compositionally biased region" description="Polar residues" evidence="10">
    <location>
        <begin position="838"/>
        <end position="855"/>
    </location>
</feature>
<sequence>MTDHDDLKAAVVGLEVVLVAILTVPAAAHLVARTKLLKASGYGTVTGFYEDRDGEATEESTLGYSDLPSRAAAWLSSTLGLAAAIVAAVLVQKTDSSEEVGSALSAFLSTWADGLCWLLQAIAALVAFFALGSVPRRPDVYFKGTVVDQQYTVSLLSKISFSWNSLVFDISRRRQLEMEDLPQLDYMNRSSNLHRMFNEKKTEGRLWWKLFKFHWFELAQQWGLVLIEAVLALFPQYVMYNLLQRLEQPRTPETGLSTNLAWVLALSLSLALDSIVGSVMSWWTNSHLVIPMNSVLQTLVFSKALKEHETAMPPPQAQDEKSDASDSSKKDANAKNQNKKDADGAPKSPNKKDEVRQSVINHMKLDSGRVTMFCSFNYYLPLALVKLVLAGGFLMTLLGWKAVLAGLASAALVIPLNTWISKKYAKIQFGLMKYRDGKVHLLTEALQGMRQIKYSALEQHWEDKIMQSRSDELGQYWKASLFMCAVILVMNMGPLLLACVAQSVYAWEQGGNIKASVIFASLGLFDQLDEATALLPLLQVYMMEAWTSCVRLEKYLRQPDKEPVTTAGDAIILEEATVAWPKKEDADEEGPVEPTEARSMLHNISLQFPGGKLSVVSGKTGSGKSLLLAAILGEVKLISGTVKVPTPPLEEELDDVKPIPESEWLIPSLTAFVSQTPWIETGTVQANITFGLPFVESRYQKVLVACSLEKDIELLVDGDKTEVGPKGVTLSGGQRWRVALARALYSRAGILILDDVLSAVDAHVGRTMLDQALTGELSDGRTRILATHHAELCLPKASYLVRLHEGRLESAETLNPSHLVVISPSGSKRSSIQDESETQTVADSQENQVPSSHTTIVPLETTADQKKSKSKDDEEKRETGRVKWKVYKTYLKASKAPVLWTFVFLLIIAGGLASIGRVWSFKALTENIATEDENNLSIFSHYGHQSILIQAPHAGVRHSVAFWIGMSVLFYVLMVFAMVIRSLTMTAIGLRTSQILFERMTHAILRAPLSWVDTNPSGRIMNRFTTDMFMVDRRLPGELGNFIQSIFSLIFTIAATLSVSVYVILAGIVLMAMYARVASIYIHVAREVKRINSISNSPIYDQFSSVLSGLSTVRAFQRTNFYMNRMFNLIDNSNKASWAQNLSGRWMSFRLSMIGTVFVTIVAIVAVSGHVDAAVAGFSLTFALRYSWRLSGLLQSMTSIELSFNATERVVEYSEIETEPEDGKDAPAAWPAEGKIEVEDLSVAYKESLPPVLKNLNFVVKPGERIGIIGRTGAGKSTLASVFFRLLKPRQGSVRIDNIDIAELKLTHLRSRLAIIPQDPFLFSGSLRSNLDMEGNRDDYEIQTTLQRVHLAKPQPSDAERTSTQAAVASHEETFVSTTETVGIPTNAGVAAPAPDVESLDIAPSAAIVTATVSNDQPATSSSSSATNDSTDIFNNLSMEISTGGGNLSQGQRQLVCLARALLTRPKIVIMDEATSAVDRATDAAIQSSLRDSFAAAGCTVLVIAHRLSTVADFDKILVLDKGRMAEMGTPKELLERGMARDEKRASERGGNGVGSGDGDENGKKVAADAEEEEFDGTGAFWDLVQSSAEKDKLVEMVLGAGEAA</sequence>
<accession>A0A9P5CSR0</accession>
<proteinExistence type="inferred from homology"/>
<evidence type="ECO:0000256" key="1">
    <source>
        <dbReference type="ARBA" id="ARBA00004141"/>
    </source>
</evidence>
<dbReference type="PANTHER" id="PTHR24223:SF456">
    <property type="entry name" value="MULTIDRUG RESISTANCE-ASSOCIATED PROTEIN LETHAL(2)03659"/>
    <property type="match status" value="1"/>
</dbReference>
<dbReference type="PROSITE" id="PS50929">
    <property type="entry name" value="ABC_TM1F"/>
    <property type="match status" value="2"/>
</dbReference>
<evidence type="ECO:0000256" key="11">
    <source>
        <dbReference type="SAM" id="Phobius"/>
    </source>
</evidence>
<dbReference type="InterPro" id="IPR036640">
    <property type="entry name" value="ABC1_TM_sf"/>
</dbReference>
<keyword evidence="9 11" id="KW-0472">Membrane</keyword>
<feature type="compositionally biased region" description="Basic and acidic residues" evidence="10">
    <location>
        <begin position="863"/>
        <end position="875"/>
    </location>
</feature>
<feature type="transmembrane region" description="Helical" evidence="11">
    <location>
        <begin position="402"/>
        <end position="420"/>
    </location>
</feature>
<dbReference type="Gene3D" id="3.40.50.300">
    <property type="entry name" value="P-loop containing nucleotide triphosphate hydrolases"/>
    <property type="match status" value="2"/>
</dbReference>
<feature type="region of interest" description="Disordered" evidence="10">
    <location>
        <begin position="310"/>
        <end position="356"/>
    </location>
</feature>
<dbReference type="CDD" id="cd18596">
    <property type="entry name" value="ABC_6TM_VMR1_D1_like"/>
    <property type="match status" value="1"/>
</dbReference>
<dbReference type="SMART" id="SM00382">
    <property type="entry name" value="AAA"/>
    <property type="match status" value="2"/>
</dbReference>
<dbReference type="PROSITE" id="PS00211">
    <property type="entry name" value="ABC_TRANSPORTER_1"/>
    <property type="match status" value="1"/>
</dbReference>
<keyword evidence="5" id="KW-0677">Repeat</keyword>
<keyword evidence="7" id="KW-0067">ATP-binding</keyword>
<evidence type="ECO:0000256" key="9">
    <source>
        <dbReference type="ARBA" id="ARBA00023136"/>
    </source>
</evidence>
<evidence type="ECO:0000256" key="3">
    <source>
        <dbReference type="ARBA" id="ARBA00022448"/>
    </source>
</evidence>
<dbReference type="InterPro" id="IPR003593">
    <property type="entry name" value="AAA+_ATPase"/>
</dbReference>
<dbReference type="SUPFAM" id="SSF90123">
    <property type="entry name" value="ABC transporter transmembrane region"/>
    <property type="match status" value="2"/>
</dbReference>
<feature type="transmembrane region" description="Helical" evidence="11">
    <location>
        <begin position="103"/>
        <end position="131"/>
    </location>
</feature>
<dbReference type="InterPro" id="IPR003439">
    <property type="entry name" value="ABC_transporter-like_ATP-bd"/>
</dbReference>
<dbReference type="GO" id="GO:0005737">
    <property type="term" value="C:cytoplasm"/>
    <property type="evidence" value="ECO:0007669"/>
    <property type="project" value="UniProtKB-ARBA"/>
</dbReference>
<evidence type="ECO:0000256" key="5">
    <source>
        <dbReference type="ARBA" id="ARBA00022737"/>
    </source>
</evidence>
<dbReference type="PROSITE" id="PS50893">
    <property type="entry name" value="ABC_TRANSPORTER_2"/>
    <property type="match status" value="2"/>
</dbReference>
<feature type="compositionally biased region" description="Basic and acidic residues" evidence="10">
    <location>
        <begin position="318"/>
        <end position="356"/>
    </location>
</feature>
<dbReference type="PANTHER" id="PTHR24223">
    <property type="entry name" value="ATP-BINDING CASSETTE SUB-FAMILY C"/>
    <property type="match status" value="1"/>
</dbReference>
<feature type="domain" description="ABC transmembrane type-1" evidence="13">
    <location>
        <begin position="902"/>
        <end position="1202"/>
    </location>
</feature>
<evidence type="ECO:0000256" key="2">
    <source>
        <dbReference type="ARBA" id="ARBA00009726"/>
    </source>
</evidence>
<dbReference type="CDD" id="cd03244">
    <property type="entry name" value="ABCC_MRP_domain2"/>
    <property type="match status" value="1"/>
</dbReference>
<dbReference type="EMBL" id="MU032345">
    <property type="protein sequence ID" value="KAF3768887.1"/>
    <property type="molecule type" value="Genomic_DNA"/>
</dbReference>
<dbReference type="InterPro" id="IPR050173">
    <property type="entry name" value="ABC_transporter_C-like"/>
</dbReference>
<feature type="transmembrane region" description="Helical" evidence="11">
    <location>
        <begin position="960"/>
        <end position="980"/>
    </location>
</feature>
<evidence type="ECO:0000256" key="4">
    <source>
        <dbReference type="ARBA" id="ARBA00022692"/>
    </source>
</evidence>
<evidence type="ECO:0000256" key="6">
    <source>
        <dbReference type="ARBA" id="ARBA00022741"/>
    </source>
</evidence>
<feature type="transmembrane region" description="Helical" evidence="11">
    <location>
        <begin position="222"/>
        <end position="240"/>
    </location>
</feature>
<feature type="region of interest" description="Disordered" evidence="10">
    <location>
        <begin position="1535"/>
        <end position="1574"/>
    </location>
</feature>
<comment type="similarity">
    <text evidence="2">Belongs to the ABC transporter superfamily. ABCC family. Conjugate transporter (TC 3.A.1.208) subfamily.</text>
</comment>
<feature type="domain" description="ABC transporter" evidence="12">
    <location>
        <begin position="1236"/>
        <end position="1547"/>
    </location>
</feature>
<keyword evidence="15" id="KW-1185">Reference proteome</keyword>
<keyword evidence="6" id="KW-0547">Nucleotide-binding</keyword>
<dbReference type="Gene3D" id="1.20.1560.10">
    <property type="entry name" value="ABC transporter type 1, transmembrane domain"/>
    <property type="match status" value="2"/>
</dbReference>
<dbReference type="GO" id="GO:0016887">
    <property type="term" value="F:ATP hydrolysis activity"/>
    <property type="evidence" value="ECO:0007669"/>
    <property type="project" value="InterPro"/>
</dbReference>
<dbReference type="InterPro" id="IPR017871">
    <property type="entry name" value="ABC_transporter-like_CS"/>
</dbReference>
<feature type="domain" description="ABC transporter" evidence="12">
    <location>
        <begin position="581"/>
        <end position="830"/>
    </location>
</feature>
<name>A0A9P5CSR0_CRYP1</name>
<dbReference type="GeneID" id="63833827"/>
<evidence type="ECO:0000259" key="13">
    <source>
        <dbReference type="PROSITE" id="PS50929"/>
    </source>
</evidence>
<feature type="compositionally biased region" description="Basic and acidic residues" evidence="10">
    <location>
        <begin position="1535"/>
        <end position="1548"/>
    </location>
</feature>
<dbReference type="Pfam" id="PF00664">
    <property type="entry name" value="ABC_membrane"/>
    <property type="match status" value="2"/>
</dbReference>
<feature type="transmembrane region" description="Helical" evidence="11">
    <location>
        <begin position="12"/>
        <end position="32"/>
    </location>
</feature>
<feature type="transmembrane region" description="Helical" evidence="11">
    <location>
        <begin position="898"/>
        <end position="919"/>
    </location>
</feature>
<feature type="transmembrane region" description="Helical" evidence="11">
    <location>
        <begin position="71"/>
        <end position="91"/>
    </location>
</feature>
<protein>
    <submittedName>
        <fullName evidence="14">P-loop containing nucleoside triphosphate hydrolase protein</fullName>
    </submittedName>
</protein>
<feature type="transmembrane region" description="Helical" evidence="11">
    <location>
        <begin position="1151"/>
        <end position="1171"/>
    </location>
</feature>
<evidence type="ECO:0000256" key="7">
    <source>
        <dbReference type="ARBA" id="ARBA00022840"/>
    </source>
</evidence>
<keyword evidence="14" id="KW-0378">Hydrolase</keyword>
<feature type="region of interest" description="Disordered" evidence="10">
    <location>
        <begin position="824"/>
        <end position="875"/>
    </location>
</feature>
<feature type="transmembrane region" description="Helical" evidence="11">
    <location>
        <begin position="378"/>
        <end position="396"/>
    </location>
</feature>
<dbReference type="CDD" id="cd18604">
    <property type="entry name" value="ABC_6TM_VMR1_D2_like"/>
    <property type="match status" value="1"/>
</dbReference>
<comment type="caution">
    <text evidence="14">The sequence shown here is derived from an EMBL/GenBank/DDBJ whole genome shotgun (WGS) entry which is preliminary data.</text>
</comment>
<dbReference type="GO" id="GO:0140359">
    <property type="term" value="F:ABC-type transporter activity"/>
    <property type="evidence" value="ECO:0007669"/>
    <property type="project" value="InterPro"/>
</dbReference>
<evidence type="ECO:0000313" key="14">
    <source>
        <dbReference type="EMBL" id="KAF3768887.1"/>
    </source>
</evidence>
<dbReference type="RefSeq" id="XP_040779848.1">
    <property type="nucleotide sequence ID" value="XM_040916698.1"/>
</dbReference>
<dbReference type="Proteomes" id="UP000803844">
    <property type="component" value="Unassembled WGS sequence"/>
</dbReference>
<feature type="domain" description="ABC transmembrane type-1" evidence="13">
    <location>
        <begin position="383"/>
        <end position="501"/>
    </location>
</feature>
<keyword evidence="3" id="KW-0813">Transport</keyword>
<dbReference type="Pfam" id="PF00005">
    <property type="entry name" value="ABC_tran"/>
    <property type="match status" value="2"/>
</dbReference>